<dbReference type="NCBIfam" id="NF008865">
    <property type="entry name" value="PRK11898.1"/>
    <property type="match status" value="1"/>
</dbReference>
<dbReference type="EC" id="5.4.99.5" evidence="6"/>
<keyword evidence="13" id="KW-0413">Isomerase</keyword>
<dbReference type="InterPro" id="IPR045865">
    <property type="entry name" value="ACT-like_dom_sf"/>
</dbReference>
<evidence type="ECO:0000256" key="1">
    <source>
        <dbReference type="ARBA" id="ARBA00000824"/>
    </source>
</evidence>
<comment type="subcellular location">
    <subcellularLocation>
        <location evidence="3">Cytoplasm</location>
    </subcellularLocation>
</comment>
<dbReference type="Gene3D" id="3.40.190.10">
    <property type="entry name" value="Periplasmic binding protein-like II"/>
    <property type="match status" value="2"/>
</dbReference>
<feature type="domain" description="Chorismate mutase" evidence="20">
    <location>
        <begin position="12"/>
        <end position="102"/>
    </location>
</feature>
<evidence type="ECO:0000256" key="9">
    <source>
        <dbReference type="ARBA" id="ARBA00022490"/>
    </source>
</evidence>
<dbReference type="UniPathway" id="UPA00121">
    <property type="reaction ID" value="UER00345"/>
</dbReference>
<dbReference type="Pfam" id="PF00800">
    <property type="entry name" value="PDT"/>
    <property type="match status" value="1"/>
</dbReference>
<dbReference type="InterPro" id="IPR002912">
    <property type="entry name" value="ACT_dom"/>
</dbReference>
<dbReference type="PANTHER" id="PTHR21022">
    <property type="entry name" value="PREPHENATE DEHYDRATASE P PROTEIN"/>
    <property type="match status" value="1"/>
</dbReference>
<dbReference type="GO" id="GO:0004664">
    <property type="term" value="F:prephenate dehydratase activity"/>
    <property type="evidence" value="ECO:0007669"/>
    <property type="project" value="UniProtKB-EC"/>
</dbReference>
<evidence type="ECO:0000256" key="10">
    <source>
        <dbReference type="ARBA" id="ARBA00022605"/>
    </source>
</evidence>
<sequence length="377" mass="42236">MSQNNSQPSLSEETPTRMSELRQGIDAVDRELLTLLNRRAAFSLEVGRLKRDQKDIIFKPFREKELLTKLIAANPGPLPEEHLRTIYREILSSSRRLQRPQTIVYLGPEGTFSYFAGVEYLGHSGEFRPKPTLHEVFTAIVRKEAELGVIPLENSLQGTVGQSLDLFLQFEVHVQAEIYCKISHALLSTARQMADVKRVYSHPQALEQCSAWLRAQLPTAGIVPAESTAAAARRVLEEPDSAAIGHVRLGQMLGLTALAQRIEDQPDNWTRFLVIGSVPAGTGNQDKTSILFTLPDKPGSLAAVLNLLAREGINMKKLESRPFRGEKWKYVFFVDLECDISREEYQRVLADLRDNCHTLRILGSYPSGPYLDVSADT</sequence>
<dbReference type="CDD" id="cd13630">
    <property type="entry name" value="PBP2_PDT_1"/>
    <property type="match status" value="1"/>
</dbReference>
<dbReference type="SUPFAM" id="SSF53850">
    <property type="entry name" value="Periplasmic binding protein-like II"/>
    <property type="match status" value="1"/>
</dbReference>
<comment type="pathway">
    <text evidence="5">Metabolic intermediate biosynthesis; prephenate biosynthesis; prephenate from chorismate: step 1/1.</text>
</comment>
<evidence type="ECO:0000256" key="6">
    <source>
        <dbReference type="ARBA" id="ARBA00012404"/>
    </source>
</evidence>
<evidence type="ECO:0000256" key="15">
    <source>
        <dbReference type="ARBA" id="ARBA00023268"/>
    </source>
</evidence>
<evidence type="ECO:0000256" key="16">
    <source>
        <dbReference type="ARBA" id="ARBA00031175"/>
    </source>
</evidence>
<dbReference type="SMART" id="SM00830">
    <property type="entry name" value="CM_2"/>
    <property type="match status" value="1"/>
</dbReference>
<dbReference type="UniPathway" id="UPA00120">
    <property type="reaction ID" value="UER00203"/>
</dbReference>
<comment type="catalytic activity">
    <reaction evidence="18">
        <text>prephenate + H(+) = 3-phenylpyruvate + CO2 + H2O</text>
        <dbReference type="Rhea" id="RHEA:21648"/>
        <dbReference type="ChEBI" id="CHEBI:15377"/>
        <dbReference type="ChEBI" id="CHEBI:15378"/>
        <dbReference type="ChEBI" id="CHEBI:16526"/>
        <dbReference type="ChEBI" id="CHEBI:18005"/>
        <dbReference type="ChEBI" id="CHEBI:29934"/>
        <dbReference type="EC" id="4.2.1.51"/>
    </reaction>
</comment>
<evidence type="ECO:0000256" key="3">
    <source>
        <dbReference type="ARBA" id="ARBA00004496"/>
    </source>
</evidence>
<evidence type="ECO:0000256" key="7">
    <source>
        <dbReference type="ARBA" id="ARBA00013147"/>
    </source>
</evidence>
<dbReference type="PROSITE" id="PS51168">
    <property type="entry name" value="CHORISMATE_MUT_2"/>
    <property type="match status" value="1"/>
</dbReference>
<evidence type="ECO:0000313" key="24">
    <source>
        <dbReference type="Proteomes" id="UP000198771"/>
    </source>
</evidence>
<feature type="domain" description="Prephenate dehydratase" evidence="21">
    <location>
        <begin position="102"/>
        <end position="277"/>
    </location>
</feature>
<dbReference type="Proteomes" id="UP000198771">
    <property type="component" value="Unassembled WGS sequence"/>
</dbReference>
<dbReference type="Pfam" id="PF01842">
    <property type="entry name" value="ACT"/>
    <property type="match status" value="1"/>
</dbReference>
<dbReference type="EMBL" id="FMXO01000003">
    <property type="protein sequence ID" value="SDB14533.1"/>
    <property type="molecule type" value="Genomic_DNA"/>
</dbReference>
<evidence type="ECO:0000256" key="18">
    <source>
        <dbReference type="ARBA" id="ARBA00047848"/>
    </source>
</evidence>
<name>A0A1G6B214_9BACT</name>
<dbReference type="InterPro" id="IPR036979">
    <property type="entry name" value="CM_dom_sf"/>
</dbReference>
<feature type="site" description="Essential for prephenate dehydratase activity" evidence="19">
    <location>
        <position position="270"/>
    </location>
</feature>
<dbReference type="PANTHER" id="PTHR21022:SF19">
    <property type="entry name" value="PREPHENATE DEHYDRATASE-RELATED"/>
    <property type="match status" value="1"/>
</dbReference>
<dbReference type="InterPro" id="IPR001086">
    <property type="entry name" value="Preph_deHydtase"/>
</dbReference>
<dbReference type="GO" id="GO:0004106">
    <property type="term" value="F:chorismate mutase activity"/>
    <property type="evidence" value="ECO:0007669"/>
    <property type="project" value="UniProtKB-EC"/>
</dbReference>
<evidence type="ECO:0000256" key="2">
    <source>
        <dbReference type="ARBA" id="ARBA00002364"/>
    </source>
</evidence>
<dbReference type="Gene3D" id="3.30.70.260">
    <property type="match status" value="1"/>
</dbReference>
<evidence type="ECO:0000256" key="17">
    <source>
        <dbReference type="ARBA" id="ARBA00031520"/>
    </source>
</evidence>
<evidence type="ECO:0000256" key="11">
    <source>
        <dbReference type="ARBA" id="ARBA00023141"/>
    </source>
</evidence>
<evidence type="ECO:0000259" key="22">
    <source>
        <dbReference type="PROSITE" id="PS51671"/>
    </source>
</evidence>
<dbReference type="PROSITE" id="PS51171">
    <property type="entry name" value="PREPHENATE_DEHYDR_3"/>
    <property type="match status" value="1"/>
</dbReference>
<evidence type="ECO:0000256" key="12">
    <source>
        <dbReference type="ARBA" id="ARBA00023222"/>
    </source>
</evidence>
<dbReference type="SUPFAM" id="SSF55021">
    <property type="entry name" value="ACT-like"/>
    <property type="match status" value="1"/>
</dbReference>
<proteinExistence type="predicted"/>
<dbReference type="InterPro" id="IPR008242">
    <property type="entry name" value="Chor_mutase/pphenate_deHydtase"/>
</dbReference>
<evidence type="ECO:0000256" key="5">
    <source>
        <dbReference type="ARBA" id="ARBA00004817"/>
    </source>
</evidence>
<accession>A0A1G6B214</accession>
<dbReference type="SUPFAM" id="SSF48600">
    <property type="entry name" value="Chorismate mutase II"/>
    <property type="match status" value="1"/>
</dbReference>
<dbReference type="InterPro" id="IPR002701">
    <property type="entry name" value="CM_II_prokaryot"/>
</dbReference>
<keyword evidence="15" id="KW-0511">Multifunctional enzyme</keyword>
<evidence type="ECO:0000256" key="13">
    <source>
        <dbReference type="ARBA" id="ARBA00023235"/>
    </source>
</evidence>
<dbReference type="PROSITE" id="PS51671">
    <property type="entry name" value="ACT"/>
    <property type="match status" value="1"/>
</dbReference>
<dbReference type="OrthoDB" id="9802281at2"/>
<protein>
    <recommendedName>
        <fullName evidence="8">Bifunctional chorismate mutase/prephenate dehydratase</fullName>
        <ecNumber evidence="7">4.2.1.51</ecNumber>
        <ecNumber evidence="6">5.4.99.5</ecNumber>
    </recommendedName>
    <alternativeName>
        <fullName evidence="17">Chorismate mutase-prephenate dehydratase</fullName>
    </alternativeName>
    <alternativeName>
        <fullName evidence="16">p-protein</fullName>
    </alternativeName>
</protein>
<organism evidence="23 24">
    <name type="scientific">Desulfonatronum thiosulfatophilum</name>
    <dbReference type="NCBI Taxonomy" id="617002"/>
    <lineage>
        <taxon>Bacteria</taxon>
        <taxon>Pseudomonadati</taxon>
        <taxon>Thermodesulfobacteriota</taxon>
        <taxon>Desulfovibrionia</taxon>
        <taxon>Desulfovibrionales</taxon>
        <taxon>Desulfonatronaceae</taxon>
        <taxon>Desulfonatronum</taxon>
    </lineage>
</organism>
<dbReference type="AlphaFoldDB" id="A0A1G6B214"/>
<dbReference type="InterPro" id="IPR036263">
    <property type="entry name" value="Chorismate_II_sf"/>
</dbReference>
<evidence type="ECO:0000256" key="14">
    <source>
        <dbReference type="ARBA" id="ARBA00023239"/>
    </source>
</evidence>
<dbReference type="Pfam" id="PF01817">
    <property type="entry name" value="CM_2"/>
    <property type="match status" value="1"/>
</dbReference>
<keyword evidence="14" id="KW-0456">Lyase</keyword>
<dbReference type="RefSeq" id="WP_092117337.1">
    <property type="nucleotide sequence ID" value="NZ_FMXO01000003.1"/>
</dbReference>
<comment type="pathway">
    <text evidence="4">Amino-acid biosynthesis; L-phenylalanine biosynthesis; phenylpyruvate from prephenate: step 1/1.</text>
</comment>
<dbReference type="GO" id="GO:0046417">
    <property type="term" value="P:chorismate metabolic process"/>
    <property type="evidence" value="ECO:0007669"/>
    <property type="project" value="InterPro"/>
</dbReference>
<gene>
    <name evidence="23" type="ORF">SAMN05660653_00727</name>
</gene>
<evidence type="ECO:0000259" key="20">
    <source>
        <dbReference type="PROSITE" id="PS51168"/>
    </source>
</evidence>
<dbReference type="CDD" id="cd04905">
    <property type="entry name" value="ACT_CM-PDT"/>
    <property type="match status" value="1"/>
</dbReference>
<evidence type="ECO:0000313" key="23">
    <source>
        <dbReference type="EMBL" id="SDB14533.1"/>
    </source>
</evidence>
<dbReference type="Gene3D" id="1.20.59.10">
    <property type="entry name" value="Chorismate mutase"/>
    <property type="match status" value="1"/>
</dbReference>
<evidence type="ECO:0000256" key="19">
    <source>
        <dbReference type="PIRSR" id="PIRSR001500-2"/>
    </source>
</evidence>
<keyword evidence="9" id="KW-0963">Cytoplasm</keyword>
<comment type="function">
    <text evidence="2">Catalyzes the Claisen rearrangement of chorismate to prephenate and the decarboxylation/dehydration of prephenate to phenylpyruvate.</text>
</comment>
<keyword evidence="24" id="KW-1185">Reference proteome</keyword>
<feature type="domain" description="ACT" evidence="22">
    <location>
        <begin position="289"/>
        <end position="366"/>
    </location>
</feature>
<keyword evidence="11" id="KW-0057">Aromatic amino acid biosynthesis</keyword>
<reference evidence="23 24" key="1">
    <citation type="submission" date="2016-10" db="EMBL/GenBank/DDBJ databases">
        <authorList>
            <person name="de Groot N.N."/>
        </authorList>
    </citation>
    <scope>NUCLEOTIDE SEQUENCE [LARGE SCALE GENOMIC DNA]</scope>
    <source>
        <strain evidence="23 24">ASO4-2</strain>
    </source>
</reference>
<dbReference type="GO" id="GO:0009094">
    <property type="term" value="P:L-phenylalanine biosynthetic process"/>
    <property type="evidence" value="ECO:0007669"/>
    <property type="project" value="UniProtKB-UniPathway"/>
</dbReference>
<dbReference type="PIRSF" id="PIRSF001500">
    <property type="entry name" value="Chor_mut_pdt_Ppr"/>
    <property type="match status" value="1"/>
</dbReference>
<keyword evidence="10" id="KW-0028">Amino-acid biosynthesis</keyword>
<dbReference type="EC" id="4.2.1.51" evidence="7"/>
<evidence type="ECO:0000259" key="21">
    <source>
        <dbReference type="PROSITE" id="PS51171"/>
    </source>
</evidence>
<keyword evidence="12" id="KW-0584">Phenylalanine biosynthesis</keyword>
<dbReference type="STRING" id="617002.SAMN05660653_00727"/>
<dbReference type="GO" id="GO:0005737">
    <property type="term" value="C:cytoplasm"/>
    <property type="evidence" value="ECO:0007669"/>
    <property type="project" value="UniProtKB-SubCell"/>
</dbReference>
<evidence type="ECO:0000256" key="4">
    <source>
        <dbReference type="ARBA" id="ARBA00004741"/>
    </source>
</evidence>
<comment type="catalytic activity">
    <reaction evidence="1">
        <text>chorismate = prephenate</text>
        <dbReference type="Rhea" id="RHEA:13897"/>
        <dbReference type="ChEBI" id="CHEBI:29748"/>
        <dbReference type="ChEBI" id="CHEBI:29934"/>
        <dbReference type="EC" id="5.4.99.5"/>
    </reaction>
</comment>
<evidence type="ECO:0000256" key="8">
    <source>
        <dbReference type="ARBA" id="ARBA00014401"/>
    </source>
</evidence>